<dbReference type="EMBL" id="JASPKY010000083">
    <property type="protein sequence ID" value="KAK9738749.1"/>
    <property type="molecule type" value="Genomic_DNA"/>
</dbReference>
<reference evidence="2 3" key="1">
    <citation type="journal article" date="2024" name="BMC Genomics">
        <title>De novo assembly and annotation of Popillia japonica's genome with initial clues to its potential as an invasive pest.</title>
        <authorList>
            <person name="Cucini C."/>
            <person name="Boschi S."/>
            <person name="Funari R."/>
            <person name="Cardaioli E."/>
            <person name="Iannotti N."/>
            <person name="Marturano G."/>
            <person name="Paoli F."/>
            <person name="Bruttini M."/>
            <person name="Carapelli A."/>
            <person name="Frati F."/>
            <person name="Nardi F."/>
        </authorList>
    </citation>
    <scope>NUCLEOTIDE SEQUENCE [LARGE SCALE GENOMIC DNA]</scope>
    <source>
        <strain evidence="2">DMR45628</strain>
    </source>
</reference>
<dbReference type="PANTHER" id="PTHR46599:SF3">
    <property type="entry name" value="PIGGYBAC TRANSPOSABLE ELEMENT-DERIVED PROTEIN 4"/>
    <property type="match status" value="1"/>
</dbReference>
<dbReference type="InterPro" id="IPR029526">
    <property type="entry name" value="PGBD"/>
</dbReference>
<comment type="caution">
    <text evidence="2">The sequence shown here is derived from an EMBL/GenBank/DDBJ whole genome shotgun (WGS) entry which is preliminary data.</text>
</comment>
<dbReference type="AlphaFoldDB" id="A0AAW1LUC2"/>
<feature type="domain" description="PiggyBac transposable element-derived protein" evidence="1">
    <location>
        <begin position="74"/>
        <end position="265"/>
    </location>
</feature>
<protein>
    <submittedName>
        <fullName evidence="2">Transposase IS4</fullName>
    </submittedName>
</protein>
<name>A0AAW1LUC2_POPJA</name>
<organism evidence="2 3">
    <name type="scientific">Popillia japonica</name>
    <name type="common">Japanese beetle</name>
    <dbReference type="NCBI Taxonomy" id="7064"/>
    <lineage>
        <taxon>Eukaryota</taxon>
        <taxon>Metazoa</taxon>
        <taxon>Ecdysozoa</taxon>
        <taxon>Arthropoda</taxon>
        <taxon>Hexapoda</taxon>
        <taxon>Insecta</taxon>
        <taxon>Pterygota</taxon>
        <taxon>Neoptera</taxon>
        <taxon>Endopterygota</taxon>
        <taxon>Coleoptera</taxon>
        <taxon>Polyphaga</taxon>
        <taxon>Scarabaeiformia</taxon>
        <taxon>Scarabaeidae</taxon>
        <taxon>Rutelinae</taxon>
        <taxon>Popillia</taxon>
    </lineage>
</organism>
<gene>
    <name evidence="2" type="ORF">QE152_g9582</name>
</gene>
<dbReference type="PANTHER" id="PTHR46599">
    <property type="entry name" value="PIGGYBAC TRANSPOSABLE ELEMENT-DERIVED PROTEIN 4"/>
    <property type="match status" value="1"/>
</dbReference>
<evidence type="ECO:0000259" key="1">
    <source>
        <dbReference type="Pfam" id="PF13843"/>
    </source>
</evidence>
<evidence type="ECO:0000313" key="2">
    <source>
        <dbReference type="EMBL" id="KAK9738749.1"/>
    </source>
</evidence>
<keyword evidence="3" id="KW-1185">Reference proteome</keyword>
<feature type="domain" description="PiggyBac transposable element-derived protein" evidence="1">
    <location>
        <begin position="16"/>
        <end position="56"/>
    </location>
</feature>
<sequence length="345" mass="39534">MKILHQRGGETEKPEVMDNYYTSVSLATELLTRKTLMVGTLHNNRKYNPKEVVQKTSSLMKFMQKKVKQELWFNLVIDESMVLFKGRLSFKQYIKTKRHRFGIKLYVLCDCETGMVLDVIIYAGKATNIQGQGNQNLGVTGAIVAKLLSPYLNKGHSLFTDNFYTSSSLFQNKTNSCGTVRQNRKQMPLFEQKLKTGEVDWRSSGTMLAVKWKDRRDVVMLTTMYENKFVTLPKISRITKENIKKPVGVVEYNRHMGAVDRHRDNPKCAGGRDFYCGDVIRHRDNPKCAGGRDSTIKKGPVLKGLKKDVENFIKRCDECESYKHSITKQGTNYNDSYTTFSKSLS</sequence>
<dbReference type="Proteomes" id="UP001458880">
    <property type="component" value="Unassembled WGS sequence"/>
</dbReference>
<evidence type="ECO:0000313" key="3">
    <source>
        <dbReference type="Proteomes" id="UP001458880"/>
    </source>
</evidence>
<accession>A0AAW1LUC2</accession>
<dbReference type="Pfam" id="PF13843">
    <property type="entry name" value="DDE_Tnp_1_7"/>
    <property type="match status" value="2"/>
</dbReference>
<proteinExistence type="predicted"/>